<feature type="compositionally biased region" description="Polar residues" evidence="11">
    <location>
        <begin position="34"/>
        <end position="50"/>
    </location>
</feature>
<evidence type="ECO:0000256" key="2">
    <source>
        <dbReference type="ARBA" id="ARBA00022527"/>
    </source>
</evidence>
<evidence type="ECO:0000256" key="9">
    <source>
        <dbReference type="PROSITE-ProRule" id="PRU10141"/>
    </source>
</evidence>
<evidence type="ECO:0000256" key="6">
    <source>
        <dbReference type="ARBA" id="ARBA00022840"/>
    </source>
</evidence>
<evidence type="ECO:0000256" key="4">
    <source>
        <dbReference type="ARBA" id="ARBA00022741"/>
    </source>
</evidence>
<evidence type="ECO:0000313" key="13">
    <source>
        <dbReference type="EMBL" id="KAF6159976.1"/>
    </source>
</evidence>
<dbReference type="Pfam" id="PF07714">
    <property type="entry name" value="PK_Tyr_Ser-Thr"/>
    <property type="match status" value="1"/>
</dbReference>
<comment type="catalytic activity">
    <reaction evidence="8">
        <text>L-seryl-[protein] + ATP = O-phospho-L-seryl-[protein] + ADP + H(+)</text>
        <dbReference type="Rhea" id="RHEA:17989"/>
        <dbReference type="Rhea" id="RHEA-COMP:9863"/>
        <dbReference type="Rhea" id="RHEA-COMP:11604"/>
        <dbReference type="ChEBI" id="CHEBI:15378"/>
        <dbReference type="ChEBI" id="CHEBI:29999"/>
        <dbReference type="ChEBI" id="CHEBI:30616"/>
        <dbReference type="ChEBI" id="CHEBI:83421"/>
        <dbReference type="ChEBI" id="CHEBI:456216"/>
        <dbReference type="EC" id="2.7.11.1"/>
    </reaction>
</comment>
<evidence type="ECO:0000256" key="1">
    <source>
        <dbReference type="ARBA" id="ARBA00012513"/>
    </source>
</evidence>
<accession>A0A7J7MYM3</accession>
<dbReference type="FunFam" id="3.30.200.20:FF:000228">
    <property type="entry name" value="Serine/threonine-protein kinase BIK1"/>
    <property type="match status" value="1"/>
</dbReference>
<dbReference type="InterPro" id="IPR011009">
    <property type="entry name" value="Kinase-like_dom_sf"/>
</dbReference>
<dbReference type="InterPro" id="IPR001245">
    <property type="entry name" value="Ser-Thr/Tyr_kinase_cat_dom"/>
</dbReference>
<dbReference type="Proteomes" id="UP000541444">
    <property type="component" value="Unassembled WGS sequence"/>
</dbReference>
<protein>
    <recommendedName>
        <fullName evidence="1">non-specific serine/threonine protein kinase</fullName>
        <ecNumber evidence="1">2.7.11.1</ecNumber>
    </recommendedName>
</protein>
<organism evidence="13 14">
    <name type="scientific">Kingdonia uniflora</name>
    <dbReference type="NCBI Taxonomy" id="39325"/>
    <lineage>
        <taxon>Eukaryota</taxon>
        <taxon>Viridiplantae</taxon>
        <taxon>Streptophyta</taxon>
        <taxon>Embryophyta</taxon>
        <taxon>Tracheophyta</taxon>
        <taxon>Spermatophyta</taxon>
        <taxon>Magnoliopsida</taxon>
        <taxon>Ranunculales</taxon>
        <taxon>Circaeasteraceae</taxon>
        <taxon>Kingdonia</taxon>
    </lineage>
</organism>
<evidence type="ECO:0000256" key="7">
    <source>
        <dbReference type="ARBA" id="ARBA00047899"/>
    </source>
</evidence>
<dbReference type="EC" id="2.7.11.1" evidence="1"/>
<dbReference type="FunFam" id="1.10.510.10:FF:001023">
    <property type="entry name" value="Os07g0541700 protein"/>
    <property type="match status" value="1"/>
</dbReference>
<dbReference type="PROSITE" id="PS00108">
    <property type="entry name" value="PROTEIN_KINASE_ST"/>
    <property type="match status" value="1"/>
</dbReference>
<dbReference type="EMBL" id="JACGCM010001183">
    <property type="protein sequence ID" value="KAF6159976.1"/>
    <property type="molecule type" value="Genomic_DNA"/>
</dbReference>
<feature type="domain" description="Protein kinase" evidence="12">
    <location>
        <begin position="78"/>
        <end position="297"/>
    </location>
</feature>
<feature type="region of interest" description="Disordered" evidence="11">
    <location>
        <begin position="17"/>
        <end position="50"/>
    </location>
</feature>
<reference evidence="13 14" key="1">
    <citation type="journal article" date="2020" name="IScience">
        <title>Genome Sequencing of the Endangered Kingdonia uniflora (Circaeasteraceae, Ranunculales) Reveals Potential Mechanisms of Evolutionary Specialization.</title>
        <authorList>
            <person name="Sun Y."/>
            <person name="Deng T."/>
            <person name="Zhang A."/>
            <person name="Moore M.J."/>
            <person name="Landis J.B."/>
            <person name="Lin N."/>
            <person name="Zhang H."/>
            <person name="Zhang X."/>
            <person name="Huang J."/>
            <person name="Zhang X."/>
            <person name="Sun H."/>
            <person name="Wang H."/>
        </authorList>
    </citation>
    <scope>NUCLEOTIDE SEQUENCE [LARGE SCALE GENOMIC DNA]</scope>
    <source>
        <strain evidence="13">TB1705</strain>
        <tissue evidence="13">Leaf</tissue>
    </source>
</reference>
<dbReference type="AlphaFoldDB" id="A0A7J7MYM3"/>
<dbReference type="GO" id="GO:0005524">
    <property type="term" value="F:ATP binding"/>
    <property type="evidence" value="ECO:0007669"/>
    <property type="project" value="UniProtKB-UniRule"/>
</dbReference>
<gene>
    <name evidence="13" type="ORF">GIB67_033060</name>
</gene>
<dbReference type="Gene3D" id="1.10.510.10">
    <property type="entry name" value="Transferase(Phosphotransferase) domain 1"/>
    <property type="match status" value="2"/>
</dbReference>
<comment type="caution">
    <text evidence="13">The sequence shown here is derived from an EMBL/GenBank/DDBJ whole genome shotgun (WGS) entry which is preliminary data.</text>
</comment>
<dbReference type="OrthoDB" id="4062651at2759"/>
<evidence type="ECO:0000256" key="10">
    <source>
        <dbReference type="RuleBase" id="RU000304"/>
    </source>
</evidence>
<name>A0A7J7MYM3_9MAGN</name>
<keyword evidence="6 9" id="KW-0067">ATP-binding</keyword>
<evidence type="ECO:0000256" key="8">
    <source>
        <dbReference type="ARBA" id="ARBA00048679"/>
    </source>
</evidence>
<comment type="similarity">
    <text evidence="10">Belongs to the protein kinase superfamily.</text>
</comment>
<evidence type="ECO:0000313" key="14">
    <source>
        <dbReference type="Proteomes" id="UP000541444"/>
    </source>
</evidence>
<evidence type="ECO:0000256" key="3">
    <source>
        <dbReference type="ARBA" id="ARBA00022679"/>
    </source>
</evidence>
<dbReference type="SUPFAM" id="SSF56112">
    <property type="entry name" value="Protein kinase-like (PK-like)"/>
    <property type="match status" value="1"/>
</dbReference>
<keyword evidence="2 10" id="KW-0723">Serine/threonine-protein kinase</keyword>
<dbReference type="InterPro" id="IPR050823">
    <property type="entry name" value="Plant_Ser_Thr_Prot_Kinase"/>
</dbReference>
<comment type="catalytic activity">
    <reaction evidence="7">
        <text>L-threonyl-[protein] + ATP = O-phospho-L-threonyl-[protein] + ADP + H(+)</text>
        <dbReference type="Rhea" id="RHEA:46608"/>
        <dbReference type="Rhea" id="RHEA-COMP:11060"/>
        <dbReference type="Rhea" id="RHEA-COMP:11605"/>
        <dbReference type="ChEBI" id="CHEBI:15378"/>
        <dbReference type="ChEBI" id="CHEBI:30013"/>
        <dbReference type="ChEBI" id="CHEBI:30616"/>
        <dbReference type="ChEBI" id="CHEBI:61977"/>
        <dbReference type="ChEBI" id="CHEBI:456216"/>
        <dbReference type="EC" id="2.7.11.1"/>
    </reaction>
</comment>
<keyword evidence="3" id="KW-0808">Transferase</keyword>
<dbReference type="InterPro" id="IPR008271">
    <property type="entry name" value="Ser/Thr_kinase_AS"/>
</dbReference>
<evidence type="ECO:0000259" key="12">
    <source>
        <dbReference type="PROSITE" id="PS50011"/>
    </source>
</evidence>
<dbReference type="PROSITE" id="PS00107">
    <property type="entry name" value="PROTEIN_KINASE_ATP"/>
    <property type="match status" value="1"/>
</dbReference>
<keyword evidence="5" id="KW-0418">Kinase</keyword>
<dbReference type="InterPro" id="IPR000719">
    <property type="entry name" value="Prot_kinase_dom"/>
</dbReference>
<evidence type="ECO:0000256" key="5">
    <source>
        <dbReference type="ARBA" id="ARBA00022777"/>
    </source>
</evidence>
<evidence type="ECO:0000256" key="11">
    <source>
        <dbReference type="SAM" id="MobiDB-lite"/>
    </source>
</evidence>
<dbReference type="PROSITE" id="PS50011">
    <property type="entry name" value="PROTEIN_KINASE_DOM"/>
    <property type="match status" value="1"/>
</dbReference>
<keyword evidence="14" id="KW-1185">Reference proteome</keyword>
<dbReference type="InterPro" id="IPR017441">
    <property type="entry name" value="Protein_kinase_ATP_BS"/>
</dbReference>
<dbReference type="Gene3D" id="3.30.200.20">
    <property type="entry name" value="Phosphorylase Kinase, domain 1"/>
    <property type="match status" value="1"/>
</dbReference>
<keyword evidence="4 9" id="KW-0547">Nucleotide-binding</keyword>
<dbReference type="PANTHER" id="PTHR45621">
    <property type="entry name" value="OS01G0588500 PROTEIN-RELATED"/>
    <property type="match status" value="1"/>
</dbReference>
<sequence length="297" mass="32934">MRRREGSVVTAFSPPVANRFIQSPRPPPDKYVRSSVSTVPNESPHQPLPSVNNREQQIHEVQLSIIPYSVVKAATHKFSSKNLIGQGGFGDVYKGWIDCYNMTAAKPDMGLAVAVKKLRKGGAQGHEEWLMELTLLTQLNHPNVVKLIGYCLEGNERILVYEYMPRGSLEACLMKEGGPGLSWSRRIRIAIGAAKGLAYLHKARKPVIHRDLKASNILLDSEDNPKLSDFGLAKYGPEDDLSHVSTRILGTRGYFAPEYIITESASKFAGLILECLNQDPKSRPTMTEVVAVLEKLK</sequence>
<feature type="binding site" evidence="9">
    <location>
        <position position="117"/>
    </location>
    <ligand>
        <name>ATP</name>
        <dbReference type="ChEBI" id="CHEBI:30616"/>
    </ligand>
</feature>
<proteinExistence type="inferred from homology"/>
<dbReference type="GO" id="GO:0004674">
    <property type="term" value="F:protein serine/threonine kinase activity"/>
    <property type="evidence" value="ECO:0007669"/>
    <property type="project" value="UniProtKB-KW"/>
</dbReference>
<dbReference type="SMART" id="SM00220">
    <property type="entry name" value="S_TKc"/>
    <property type="match status" value="1"/>
</dbReference>